<feature type="domain" description="Helix-hairpin-helix DNA-binding motif class 1" evidence="5">
    <location>
        <begin position="108"/>
        <end position="127"/>
    </location>
</feature>
<evidence type="ECO:0000256" key="2">
    <source>
        <dbReference type="ARBA" id="ARBA00022763"/>
    </source>
</evidence>
<feature type="domain" description="Helix-hairpin-helix DNA-binding motif class 1" evidence="5">
    <location>
        <begin position="73"/>
        <end position="92"/>
    </location>
</feature>
<evidence type="ECO:0000256" key="1">
    <source>
        <dbReference type="ARBA" id="ARBA00022490"/>
    </source>
</evidence>
<dbReference type="GO" id="GO:0006310">
    <property type="term" value="P:DNA recombination"/>
    <property type="evidence" value="ECO:0007669"/>
    <property type="project" value="InterPro"/>
</dbReference>
<keyword evidence="2" id="KW-0227">DNA damage</keyword>
<dbReference type="Pfam" id="PF07499">
    <property type="entry name" value="RuvA_C"/>
    <property type="match status" value="1"/>
</dbReference>
<dbReference type="InterPro" id="IPR011114">
    <property type="entry name" value="RuvA_C"/>
</dbReference>
<dbReference type="HAMAP" id="MF_00031">
    <property type="entry name" value="DNA_HJ_migration_RuvA"/>
    <property type="match status" value="1"/>
</dbReference>
<dbReference type="Pfam" id="PF14520">
    <property type="entry name" value="HHH_5"/>
    <property type="match status" value="1"/>
</dbReference>
<gene>
    <name evidence="6" type="ORF">METZ01_LOCUS34739</name>
</gene>
<dbReference type="InterPro" id="IPR003583">
    <property type="entry name" value="Hlx-hairpin-Hlx_DNA-bd_motif"/>
</dbReference>
<dbReference type="InterPro" id="IPR012340">
    <property type="entry name" value="NA-bd_OB-fold"/>
</dbReference>
<dbReference type="InterPro" id="IPR000085">
    <property type="entry name" value="RuvA"/>
</dbReference>
<keyword evidence="4" id="KW-0234">DNA repair</keyword>
<dbReference type="SMART" id="SM00278">
    <property type="entry name" value="HhH1"/>
    <property type="match status" value="2"/>
</dbReference>
<dbReference type="SUPFAM" id="SSF50249">
    <property type="entry name" value="Nucleic acid-binding proteins"/>
    <property type="match status" value="1"/>
</dbReference>
<reference evidence="6" key="1">
    <citation type="submission" date="2018-05" db="EMBL/GenBank/DDBJ databases">
        <authorList>
            <person name="Lanie J.A."/>
            <person name="Ng W.-L."/>
            <person name="Kazmierczak K.M."/>
            <person name="Andrzejewski T.M."/>
            <person name="Davidsen T.M."/>
            <person name="Wayne K.J."/>
            <person name="Tettelin H."/>
            <person name="Glass J.I."/>
            <person name="Rusch D."/>
            <person name="Podicherti R."/>
            <person name="Tsui H.-C.T."/>
            <person name="Winkler M.E."/>
        </authorList>
    </citation>
    <scope>NUCLEOTIDE SEQUENCE</scope>
</reference>
<protein>
    <recommendedName>
        <fullName evidence="5">Helix-hairpin-helix DNA-binding motif class 1 domain-containing protein</fullName>
    </recommendedName>
</protein>
<dbReference type="SUPFAM" id="SSF47781">
    <property type="entry name" value="RuvA domain 2-like"/>
    <property type="match status" value="1"/>
</dbReference>
<sequence length="204" mass="22711">MIGQIRGILIEKKPPEILVDVSGITYEIQVPMSTLYQLPEVGQELALHTHFVVRDDAQLLYGFFDAKDKAMFRSLIRINGVGPKMALAILSGMEVDEFVRVIRNNDVSTMVNMPGIGKKTAERLIMEMRDRLNEWEATEGSAFISGTEGLALPIKAFSKDAEMALISLGYKPQQAARAIAQVLKENLEITDSEELIRLSLKSMV</sequence>
<dbReference type="AlphaFoldDB" id="A0A381QR94"/>
<accession>A0A381QR94</accession>
<dbReference type="Gene3D" id="1.10.150.20">
    <property type="entry name" value="5' to 3' exonuclease, C-terminal subdomain"/>
    <property type="match status" value="1"/>
</dbReference>
<dbReference type="GO" id="GO:0009379">
    <property type="term" value="C:Holliday junction helicase complex"/>
    <property type="evidence" value="ECO:0007669"/>
    <property type="project" value="InterPro"/>
</dbReference>
<dbReference type="EMBL" id="UINC01001483">
    <property type="protein sequence ID" value="SUZ81885.1"/>
    <property type="molecule type" value="Genomic_DNA"/>
</dbReference>
<evidence type="ECO:0000256" key="3">
    <source>
        <dbReference type="ARBA" id="ARBA00023125"/>
    </source>
</evidence>
<evidence type="ECO:0000256" key="4">
    <source>
        <dbReference type="ARBA" id="ARBA00023204"/>
    </source>
</evidence>
<dbReference type="GO" id="GO:0006281">
    <property type="term" value="P:DNA repair"/>
    <property type="evidence" value="ECO:0007669"/>
    <property type="project" value="UniProtKB-KW"/>
</dbReference>
<evidence type="ECO:0000313" key="6">
    <source>
        <dbReference type="EMBL" id="SUZ81885.1"/>
    </source>
</evidence>
<dbReference type="InterPro" id="IPR013849">
    <property type="entry name" value="DNA_helicase_Holl-junc_RuvA_I"/>
</dbReference>
<dbReference type="InterPro" id="IPR036267">
    <property type="entry name" value="RuvA_C_sf"/>
</dbReference>
<dbReference type="GO" id="GO:0009378">
    <property type="term" value="F:four-way junction helicase activity"/>
    <property type="evidence" value="ECO:0007669"/>
    <property type="project" value="InterPro"/>
</dbReference>
<dbReference type="Gene3D" id="1.10.8.10">
    <property type="entry name" value="DNA helicase RuvA subunit, C-terminal domain"/>
    <property type="match status" value="1"/>
</dbReference>
<dbReference type="SUPFAM" id="SSF46929">
    <property type="entry name" value="DNA helicase RuvA subunit, C-terminal domain"/>
    <property type="match status" value="1"/>
</dbReference>
<dbReference type="InterPro" id="IPR010994">
    <property type="entry name" value="RuvA_2-like"/>
</dbReference>
<dbReference type="Pfam" id="PF01330">
    <property type="entry name" value="RuvA_N"/>
    <property type="match status" value="1"/>
</dbReference>
<dbReference type="GO" id="GO:0003677">
    <property type="term" value="F:DNA binding"/>
    <property type="evidence" value="ECO:0007669"/>
    <property type="project" value="UniProtKB-KW"/>
</dbReference>
<dbReference type="GO" id="GO:0005524">
    <property type="term" value="F:ATP binding"/>
    <property type="evidence" value="ECO:0007669"/>
    <property type="project" value="InterPro"/>
</dbReference>
<keyword evidence="3" id="KW-0238">DNA-binding</keyword>
<dbReference type="NCBIfam" id="TIGR00084">
    <property type="entry name" value="ruvA"/>
    <property type="match status" value="1"/>
</dbReference>
<name>A0A381QR94_9ZZZZ</name>
<proteinExistence type="inferred from homology"/>
<dbReference type="CDD" id="cd14332">
    <property type="entry name" value="UBA_RuvA_C"/>
    <property type="match status" value="1"/>
</dbReference>
<organism evidence="6">
    <name type="scientific">marine metagenome</name>
    <dbReference type="NCBI Taxonomy" id="408172"/>
    <lineage>
        <taxon>unclassified sequences</taxon>
        <taxon>metagenomes</taxon>
        <taxon>ecological metagenomes</taxon>
    </lineage>
</organism>
<evidence type="ECO:0000259" key="5">
    <source>
        <dbReference type="SMART" id="SM00278"/>
    </source>
</evidence>
<dbReference type="Gene3D" id="2.40.50.140">
    <property type="entry name" value="Nucleic acid-binding proteins"/>
    <property type="match status" value="1"/>
</dbReference>
<keyword evidence="1" id="KW-0963">Cytoplasm</keyword>